<dbReference type="RefSeq" id="WP_216031253.1">
    <property type="nucleotide sequence ID" value="NZ_JAHKNG010000001.1"/>
</dbReference>
<accession>A0ABS6AG09</accession>
<feature type="domain" description="TfoX N-terminal" evidence="1">
    <location>
        <begin position="16"/>
        <end position="101"/>
    </location>
</feature>
<sequence length="111" mass="11661">MTRDPGLEAQLAEDFGHPGSLSGRAMFGGWCFLLNGNMLGAARAGRAMFRVGRAAEADALTLPGTQPMSQGGRARPGFLWLSGPLLSDDGIRRRLAAMALAHVSTLPPKDA</sequence>
<organism evidence="2 3">
    <name type="scientific">Paracoccus marinaquae</name>
    <dbReference type="NCBI Taxonomy" id="2841926"/>
    <lineage>
        <taxon>Bacteria</taxon>
        <taxon>Pseudomonadati</taxon>
        <taxon>Pseudomonadota</taxon>
        <taxon>Alphaproteobacteria</taxon>
        <taxon>Rhodobacterales</taxon>
        <taxon>Paracoccaceae</taxon>
        <taxon>Paracoccus</taxon>
    </lineage>
</organism>
<gene>
    <name evidence="2" type="ORF">KNW02_00300</name>
</gene>
<dbReference type="InterPro" id="IPR007076">
    <property type="entry name" value="TfoX_N"/>
</dbReference>
<dbReference type="Pfam" id="PF04993">
    <property type="entry name" value="TfoX_N"/>
    <property type="match status" value="1"/>
</dbReference>
<evidence type="ECO:0000259" key="1">
    <source>
        <dbReference type="Pfam" id="PF04993"/>
    </source>
</evidence>
<name>A0ABS6AG09_9RHOB</name>
<comment type="caution">
    <text evidence="2">The sequence shown here is derived from an EMBL/GenBank/DDBJ whole genome shotgun (WGS) entry which is preliminary data.</text>
</comment>
<evidence type="ECO:0000313" key="3">
    <source>
        <dbReference type="Proteomes" id="UP001166191"/>
    </source>
</evidence>
<evidence type="ECO:0000313" key="2">
    <source>
        <dbReference type="EMBL" id="MBU3028554.1"/>
    </source>
</evidence>
<keyword evidence="3" id="KW-1185">Reference proteome</keyword>
<proteinExistence type="predicted"/>
<dbReference type="Proteomes" id="UP001166191">
    <property type="component" value="Unassembled WGS sequence"/>
</dbReference>
<protein>
    <submittedName>
        <fullName evidence="2">TfoX/Sxy family protein</fullName>
    </submittedName>
</protein>
<dbReference type="EMBL" id="JAHKNG010000001">
    <property type="protein sequence ID" value="MBU3028554.1"/>
    <property type="molecule type" value="Genomic_DNA"/>
</dbReference>
<reference evidence="2" key="1">
    <citation type="submission" date="2021-06" db="EMBL/GenBank/DDBJ databases">
        <title>Paracoccus bacterium XHP0099 sp. nov., isolated from the surface waters of the Yellow Sea.</title>
        <authorList>
            <person name="Xue H."/>
            <person name="Zhang D."/>
        </authorList>
    </citation>
    <scope>NUCLEOTIDE SEQUENCE</scope>
    <source>
        <strain evidence="2">XHP0099</strain>
    </source>
</reference>